<dbReference type="InterPro" id="IPR010905">
    <property type="entry name" value="Glyco_hydro_88"/>
</dbReference>
<reference evidence="3 4" key="1">
    <citation type="submission" date="2022-04" db="EMBL/GenBank/DDBJ databases">
        <title>Roseobacter sp. WL0113 is a bacterium isolated from neritic sediment.</title>
        <authorList>
            <person name="Wang L."/>
            <person name="He W."/>
            <person name="Zhang D.-F."/>
        </authorList>
    </citation>
    <scope>NUCLEOTIDE SEQUENCE [LARGE SCALE GENOMIC DNA]</scope>
    <source>
        <strain evidence="3 4">WL0113</strain>
    </source>
</reference>
<dbReference type="SUPFAM" id="SSF48208">
    <property type="entry name" value="Six-hairpin glycosidases"/>
    <property type="match status" value="1"/>
</dbReference>
<proteinExistence type="inferred from homology"/>
<evidence type="ECO:0000256" key="1">
    <source>
        <dbReference type="ARBA" id="ARBA00022801"/>
    </source>
</evidence>
<gene>
    <name evidence="3" type="ORF">MUB52_12755</name>
</gene>
<name>A0ABT3BFI2_9RHOB</name>
<evidence type="ECO:0000256" key="2">
    <source>
        <dbReference type="ARBA" id="ARBA00038358"/>
    </source>
</evidence>
<dbReference type="InterPro" id="IPR008928">
    <property type="entry name" value="6-hairpin_glycosidase_sf"/>
</dbReference>
<evidence type="ECO:0000313" key="3">
    <source>
        <dbReference type="EMBL" id="MCV3272300.1"/>
    </source>
</evidence>
<comment type="caution">
    <text evidence="3">The sequence shown here is derived from an EMBL/GenBank/DDBJ whole genome shotgun (WGS) entry which is preliminary data.</text>
</comment>
<accession>A0ABT3BFI2</accession>
<comment type="similarity">
    <text evidence="2">Belongs to the glycosyl hydrolase 88 family.</text>
</comment>
<dbReference type="GO" id="GO:0016787">
    <property type="term" value="F:hydrolase activity"/>
    <property type="evidence" value="ECO:0007669"/>
    <property type="project" value="UniProtKB-KW"/>
</dbReference>
<organism evidence="3 4">
    <name type="scientific">Roseobacter sinensis</name>
    <dbReference type="NCBI Taxonomy" id="2931391"/>
    <lineage>
        <taxon>Bacteria</taxon>
        <taxon>Pseudomonadati</taxon>
        <taxon>Pseudomonadota</taxon>
        <taxon>Alphaproteobacteria</taxon>
        <taxon>Rhodobacterales</taxon>
        <taxon>Roseobacteraceae</taxon>
        <taxon>Roseobacter</taxon>
    </lineage>
</organism>
<dbReference type="InterPro" id="IPR012341">
    <property type="entry name" value="6hp_glycosidase-like_sf"/>
</dbReference>
<dbReference type="PANTHER" id="PTHR36845">
    <property type="entry name" value="HYDROLASE, PUTATIVE (AFU_ORTHOLOGUE AFUA_7G05090)-RELATED"/>
    <property type="match status" value="1"/>
</dbReference>
<sequence>MNLAPREVAPPDWVATAYGGARAKLDQLVAKAGAAFLHATVDGRYPMDLAWWWTSGFWPGLIRLRLNDGPDARLADLARQAEDQLFALIDHAWFHELHHDVGFQFQPTAVMRFKQTGAEDARRRGLVAANLLMGRFNVAGGVIEAWNAENRRGYSIIDTFMNLPLLFWASEVTGEPRFANLARGHLSRAIPEFIRADDTTHHIVEFDQRSGARVAAHGGQGYAADSAWSRGQSWAVYGLAIAARYTGHAGYREKARTVADRFLEMNAPHGVPPWDFRAPDAVTAPRDSSAAAVTACGLLELARLGCPRARGEAEALIRTLTERCTAFDDPAQDGLLLHATGKLPQDQWIDVSLIYGDYYYYEALQRLAGTEETCW</sequence>
<keyword evidence="4" id="KW-1185">Reference proteome</keyword>
<dbReference type="Proteomes" id="UP001208690">
    <property type="component" value="Unassembled WGS sequence"/>
</dbReference>
<dbReference type="PANTHER" id="PTHR36845:SF1">
    <property type="entry name" value="HYDROLASE, PUTATIVE (AFU_ORTHOLOGUE AFUA_7G05090)-RELATED"/>
    <property type="match status" value="1"/>
</dbReference>
<dbReference type="Pfam" id="PF07470">
    <property type="entry name" value="Glyco_hydro_88"/>
    <property type="match status" value="1"/>
</dbReference>
<dbReference type="RefSeq" id="WP_263844619.1">
    <property type="nucleotide sequence ID" value="NZ_JALIEB010000007.1"/>
</dbReference>
<dbReference type="EMBL" id="JALIEB010000007">
    <property type="protein sequence ID" value="MCV3272300.1"/>
    <property type="molecule type" value="Genomic_DNA"/>
</dbReference>
<evidence type="ECO:0000313" key="4">
    <source>
        <dbReference type="Proteomes" id="UP001208690"/>
    </source>
</evidence>
<keyword evidence="1 3" id="KW-0378">Hydrolase</keyword>
<dbReference type="InterPro" id="IPR052369">
    <property type="entry name" value="UG_Glycosaminoglycan_Hydrolase"/>
</dbReference>
<protein>
    <submittedName>
        <fullName evidence="3">Glycoside hydrolase family 88 protein</fullName>
    </submittedName>
</protein>
<dbReference type="Gene3D" id="1.50.10.10">
    <property type="match status" value="1"/>
</dbReference>